<organism evidence="2 3">
    <name type="scientific">Aquipseudomonas ullengensis</name>
    <dbReference type="NCBI Taxonomy" id="2759166"/>
    <lineage>
        <taxon>Bacteria</taxon>
        <taxon>Pseudomonadati</taxon>
        <taxon>Pseudomonadota</taxon>
        <taxon>Gammaproteobacteria</taxon>
        <taxon>Pseudomonadales</taxon>
        <taxon>Pseudomonadaceae</taxon>
        <taxon>Aquipseudomonas</taxon>
    </lineage>
</organism>
<evidence type="ECO:0000256" key="1">
    <source>
        <dbReference type="SAM" id="SignalP"/>
    </source>
</evidence>
<sequence length="231" mass="25756">MCDFSTRLRPWLCALPLILLQGSALADVAPAPVEPNVLDMERFLLLYRATGDERFMQRLNQHGEQFQHAIAGRKDPNTLHNLWLTYQESAQRVHQAYAVRELDLDSELDQALQVSGLFSAFLPQAETATAPSLADNLRQLARIKAALATQAATASGSLKASAISARIDRQLGALARSDAELYASIMPRWRYLQLTERNGKTLLYPFNAQIEFILARLQAAEPRGASERLQL</sequence>
<feature type="chain" id="PRO_5031214585" evidence="1">
    <location>
        <begin position="27"/>
        <end position="231"/>
    </location>
</feature>
<accession>A0A7W4LHX4</accession>
<dbReference type="Proteomes" id="UP000542720">
    <property type="component" value="Unassembled WGS sequence"/>
</dbReference>
<gene>
    <name evidence="2" type="ORF">H3H51_00260</name>
</gene>
<reference evidence="2 3" key="1">
    <citation type="submission" date="2020-08" db="EMBL/GenBank/DDBJ databases">
        <authorList>
            <person name="Kim C.M."/>
        </authorList>
    </citation>
    <scope>NUCLEOTIDE SEQUENCE [LARGE SCALE GENOMIC DNA]</scope>
    <source>
        <strain evidence="2 3">UL070</strain>
    </source>
</reference>
<protein>
    <submittedName>
        <fullName evidence="2">Uncharacterized protein</fullName>
    </submittedName>
</protein>
<keyword evidence="1" id="KW-0732">Signal</keyword>
<dbReference type="EMBL" id="JACJUD010000001">
    <property type="protein sequence ID" value="MBB2493429.1"/>
    <property type="molecule type" value="Genomic_DNA"/>
</dbReference>
<proteinExistence type="predicted"/>
<feature type="signal peptide" evidence="1">
    <location>
        <begin position="1"/>
        <end position="26"/>
    </location>
</feature>
<evidence type="ECO:0000313" key="3">
    <source>
        <dbReference type="Proteomes" id="UP000542720"/>
    </source>
</evidence>
<keyword evidence="3" id="KW-1185">Reference proteome</keyword>
<comment type="caution">
    <text evidence="2">The sequence shown here is derived from an EMBL/GenBank/DDBJ whole genome shotgun (WGS) entry which is preliminary data.</text>
</comment>
<evidence type="ECO:0000313" key="2">
    <source>
        <dbReference type="EMBL" id="MBB2493429.1"/>
    </source>
</evidence>
<name>A0A7W4LHX4_9GAMM</name>
<dbReference type="AlphaFoldDB" id="A0A7W4LHX4"/>
<dbReference type="RefSeq" id="WP_183087017.1">
    <property type="nucleotide sequence ID" value="NZ_JACJUD010000001.1"/>
</dbReference>